<dbReference type="RefSeq" id="WP_162392649.1">
    <property type="nucleotide sequence ID" value="NZ_JAABOZ010000002.1"/>
</dbReference>
<dbReference type="SMART" id="SM00382">
    <property type="entry name" value="AAA"/>
    <property type="match status" value="1"/>
</dbReference>
<sequence length="244" mass="25894">MSALDARGITVRYGGVVAVDDVDIVVREGEVLGVIGPNGAGKSSLVDAITGLTRCTGTVELDGVDVTRARVHQRALAGLSRTWQTVELFADLTVEENLRIVRTRHVEHDVDGEIERALELLGIADTRHLLPAELSLGGRKLVGVARALVAGPRVICMDEPAAGLDSRESAALGRSLRSIADGGTGILLIDHDMDMVLGTCDELHVLDFGRTVATGAPQDVRRDPAVLRAYLGETHEPEAVAHHG</sequence>
<evidence type="ECO:0000256" key="2">
    <source>
        <dbReference type="ARBA" id="ARBA00022741"/>
    </source>
</evidence>
<evidence type="ECO:0000256" key="3">
    <source>
        <dbReference type="ARBA" id="ARBA00022840"/>
    </source>
</evidence>
<dbReference type="InterPro" id="IPR051120">
    <property type="entry name" value="ABC_AA/LPS_Transport"/>
</dbReference>
<accession>A0A7K3WBG8</accession>
<evidence type="ECO:0000259" key="4">
    <source>
        <dbReference type="PROSITE" id="PS50893"/>
    </source>
</evidence>
<dbReference type="EMBL" id="JAAGWK010000009">
    <property type="protein sequence ID" value="NEL53714.1"/>
    <property type="molecule type" value="Genomic_DNA"/>
</dbReference>
<keyword evidence="3 5" id="KW-0067">ATP-binding</keyword>
<gene>
    <name evidence="5" type="ORF">G1H19_06825</name>
</gene>
<organism evidence="5 6">
    <name type="scientific">Goekera deserti</name>
    <dbReference type="NCBI Taxonomy" id="2497753"/>
    <lineage>
        <taxon>Bacteria</taxon>
        <taxon>Bacillati</taxon>
        <taxon>Actinomycetota</taxon>
        <taxon>Actinomycetes</taxon>
        <taxon>Geodermatophilales</taxon>
        <taxon>Geodermatophilaceae</taxon>
        <taxon>Goekera</taxon>
    </lineage>
</organism>
<dbReference type="Gene3D" id="3.40.50.300">
    <property type="entry name" value="P-loop containing nucleotide triphosphate hydrolases"/>
    <property type="match status" value="1"/>
</dbReference>
<dbReference type="SUPFAM" id="SSF52540">
    <property type="entry name" value="P-loop containing nucleoside triphosphate hydrolases"/>
    <property type="match status" value="1"/>
</dbReference>
<dbReference type="Proteomes" id="UP000470470">
    <property type="component" value="Unassembled WGS sequence"/>
</dbReference>
<dbReference type="PROSITE" id="PS50893">
    <property type="entry name" value="ABC_TRANSPORTER_2"/>
    <property type="match status" value="1"/>
</dbReference>
<comment type="caution">
    <text evidence="5">The sequence shown here is derived from an EMBL/GenBank/DDBJ whole genome shotgun (WGS) entry which is preliminary data.</text>
</comment>
<dbReference type="GO" id="GO:0005886">
    <property type="term" value="C:plasma membrane"/>
    <property type="evidence" value="ECO:0007669"/>
    <property type="project" value="TreeGrafter"/>
</dbReference>
<feature type="domain" description="ABC transporter" evidence="4">
    <location>
        <begin position="4"/>
        <end position="233"/>
    </location>
</feature>
<dbReference type="Pfam" id="PF00005">
    <property type="entry name" value="ABC_tran"/>
    <property type="match status" value="1"/>
</dbReference>
<dbReference type="InterPro" id="IPR003593">
    <property type="entry name" value="AAA+_ATPase"/>
</dbReference>
<keyword evidence="1" id="KW-0813">Transport</keyword>
<dbReference type="Pfam" id="PF12399">
    <property type="entry name" value="BCA_ABC_TP_C"/>
    <property type="match status" value="1"/>
</dbReference>
<evidence type="ECO:0000256" key="1">
    <source>
        <dbReference type="ARBA" id="ARBA00022448"/>
    </source>
</evidence>
<dbReference type="InterPro" id="IPR027417">
    <property type="entry name" value="P-loop_NTPase"/>
</dbReference>
<dbReference type="GO" id="GO:0005524">
    <property type="term" value="F:ATP binding"/>
    <property type="evidence" value="ECO:0007669"/>
    <property type="project" value="UniProtKB-KW"/>
</dbReference>
<dbReference type="InterPro" id="IPR032823">
    <property type="entry name" value="BCA_ABC_TP_C"/>
</dbReference>
<name>A0A7K3WBG8_9ACTN</name>
<reference evidence="5 6" key="1">
    <citation type="submission" date="2020-02" db="EMBL/GenBank/DDBJ databases">
        <title>The whole genome sequence of CPCC 205119.</title>
        <authorList>
            <person name="Jiang Z."/>
        </authorList>
    </citation>
    <scope>NUCLEOTIDE SEQUENCE [LARGE SCALE GENOMIC DNA]</scope>
    <source>
        <strain evidence="5 6">CPCC 205119</strain>
    </source>
</reference>
<evidence type="ECO:0000313" key="5">
    <source>
        <dbReference type="EMBL" id="NEL53714.1"/>
    </source>
</evidence>
<dbReference type="PANTHER" id="PTHR45772">
    <property type="entry name" value="CONSERVED COMPONENT OF ABC TRANSPORTER FOR NATURAL AMINO ACIDS-RELATED"/>
    <property type="match status" value="1"/>
</dbReference>
<proteinExistence type="predicted"/>
<protein>
    <submittedName>
        <fullName evidence="5">ATP-binding cassette domain-containing protein</fullName>
    </submittedName>
</protein>
<keyword evidence="2" id="KW-0547">Nucleotide-binding</keyword>
<keyword evidence="6" id="KW-1185">Reference proteome</keyword>
<dbReference type="GO" id="GO:0016887">
    <property type="term" value="F:ATP hydrolysis activity"/>
    <property type="evidence" value="ECO:0007669"/>
    <property type="project" value="InterPro"/>
</dbReference>
<dbReference type="AlphaFoldDB" id="A0A7K3WBG8"/>
<evidence type="ECO:0000313" key="6">
    <source>
        <dbReference type="Proteomes" id="UP000470470"/>
    </source>
</evidence>
<dbReference type="InterPro" id="IPR003439">
    <property type="entry name" value="ABC_transporter-like_ATP-bd"/>
</dbReference>